<evidence type="ECO:0000313" key="2">
    <source>
        <dbReference type="Proteomes" id="UP001295794"/>
    </source>
</evidence>
<dbReference type="Proteomes" id="UP001295794">
    <property type="component" value="Unassembled WGS sequence"/>
</dbReference>
<dbReference type="GO" id="GO:0006355">
    <property type="term" value="P:regulation of DNA-templated transcription"/>
    <property type="evidence" value="ECO:0007669"/>
    <property type="project" value="InterPro"/>
</dbReference>
<dbReference type="AlphaFoldDB" id="A0AAD2HV92"/>
<organism evidence="1 2">
    <name type="scientific">Mycena citricolor</name>
    <dbReference type="NCBI Taxonomy" id="2018698"/>
    <lineage>
        <taxon>Eukaryota</taxon>
        <taxon>Fungi</taxon>
        <taxon>Dikarya</taxon>
        <taxon>Basidiomycota</taxon>
        <taxon>Agaricomycotina</taxon>
        <taxon>Agaricomycetes</taxon>
        <taxon>Agaricomycetidae</taxon>
        <taxon>Agaricales</taxon>
        <taxon>Marasmiineae</taxon>
        <taxon>Mycenaceae</taxon>
        <taxon>Mycena</taxon>
    </lineage>
</organism>
<dbReference type="InterPro" id="IPR036115">
    <property type="entry name" value="GCM_dom_sf"/>
</dbReference>
<gene>
    <name evidence="1" type="ORF">MYCIT1_LOCUS31446</name>
</gene>
<evidence type="ECO:0008006" key="3">
    <source>
        <dbReference type="Google" id="ProtNLM"/>
    </source>
</evidence>
<protein>
    <recommendedName>
        <fullName evidence="3">GCM domain-containing protein</fullName>
    </recommendedName>
</protein>
<accession>A0AAD2HV92</accession>
<reference evidence="1" key="1">
    <citation type="submission" date="2023-11" db="EMBL/GenBank/DDBJ databases">
        <authorList>
            <person name="De Vega J J."/>
            <person name="De Vega J J."/>
        </authorList>
    </citation>
    <scope>NUCLEOTIDE SEQUENCE</scope>
</reference>
<dbReference type="EMBL" id="CAVNYO010000440">
    <property type="protein sequence ID" value="CAK5280802.1"/>
    <property type="molecule type" value="Genomic_DNA"/>
</dbReference>
<dbReference type="SUPFAM" id="SSF90073">
    <property type="entry name" value="GCM domain"/>
    <property type="match status" value="1"/>
</dbReference>
<keyword evidence="2" id="KW-1185">Reference proteome</keyword>
<name>A0AAD2HV92_9AGAR</name>
<comment type="caution">
    <text evidence="1">The sequence shown here is derived from an EMBL/GenBank/DDBJ whole genome shotgun (WGS) entry which is preliminary data.</text>
</comment>
<proteinExistence type="predicted"/>
<dbReference type="GO" id="GO:0003677">
    <property type="term" value="F:DNA binding"/>
    <property type="evidence" value="ECO:0007669"/>
    <property type="project" value="InterPro"/>
</dbReference>
<evidence type="ECO:0000313" key="1">
    <source>
        <dbReference type="EMBL" id="CAK5280802.1"/>
    </source>
</evidence>
<sequence>MKAVPRTDPEHAVSWPMPVGLQSPILRPVPIIPAFSQQDRIPATSGTTSVLPQPVWDCWYDGDFELDCLLEFYRENHQLRGHWSCEALGGLEGGSVNAETWDLGKLTRRRCHGVILCILCKIPIRPHSSRVRIQKQLGPCSKCGADLVHRTCGATANVYVFVNGVHFKHQGSHDHDRPPRLKLSASESKTLRNLILENPTSGPQQLLVGRPTIDGPGESVATISPLLLNSDRISYERRKIIERTDKNSNFDREISKIERTYPGVIQFLQWGNRFKIITLQTTFMSSLLTKPLIDSEAVNGFLSDATHRFWNMDKSLLMITSAFEPTHLKSWVPVLVSFIDGGTAEHYRAHFLQLFLAIKRECERLSLVVTDEHFANVVDFSAAERKGFILAFVDFWIEDENDSRSEDDLIEKAGKLLRGCLRHFEAQITRVKKISAVVHPSRIDLFENFARQMLRSSSASEFMDTTEEFKIAFPDASKWIVSQTIPRSGDTTSSDHL</sequence>